<keyword evidence="7" id="KW-1185">Reference proteome</keyword>
<dbReference type="InterPro" id="IPR036915">
    <property type="entry name" value="Cyclin-like_sf"/>
</dbReference>
<protein>
    <submittedName>
        <fullName evidence="6">Cyclin-D7-1</fullName>
    </submittedName>
</protein>
<evidence type="ECO:0000256" key="2">
    <source>
        <dbReference type="ARBA" id="ARBA00023127"/>
    </source>
</evidence>
<dbReference type="GO" id="GO:0051301">
    <property type="term" value="P:cell division"/>
    <property type="evidence" value="ECO:0007669"/>
    <property type="project" value="UniProtKB-KW"/>
</dbReference>
<dbReference type="Proteomes" id="UP000594638">
    <property type="component" value="Unassembled WGS sequence"/>
</dbReference>
<dbReference type="InterPro" id="IPR006671">
    <property type="entry name" value="Cyclin_N"/>
</dbReference>
<sequence>MESLLCNEVWFMSPALTVRDRVRANDQYYNVRKSDYSTREDCEKAIGIFLEKEPSYMPKMGYVKQIKSDHLIDHARFKAICWLIKAQKRMDLSFETVFGAVSYLDRFISISQCQGWKYRMFELLSIACVSVASKFNESITASLHEFQESSLLLYLWCGWGARPTPSRQVAHTPWERVVEGLDQYFSSSQIQQMELTLLKALGWKMDSPTPYSYIELLFRTIDTLNQTLVDNLTVRVTQLLLNTLLDSKFLEFGPFVIAISAVRCILDNDISLDHFYTFISQDQREEVNKCQSWMQKELLIDYSNILEFQNANYSSPESPVTVLEVEWDKIYDCQLDLFIFKKPWMNFSFRSSNKRKREEQEFALWSES</sequence>
<dbReference type="InterPro" id="IPR004367">
    <property type="entry name" value="Cyclin_C-dom"/>
</dbReference>
<dbReference type="AlphaFoldDB" id="A0A8S0QEE6"/>
<dbReference type="Pfam" id="PF02984">
    <property type="entry name" value="Cyclin_C"/>
    <property type="match status" value="1"/>
</dbReference>
<dbReference type="SMART" id="SM00385">
    <property type="entry name" value="CYCLIN"/>
    <property type="match status" value="1"/>
</dbReference>
<dbReference type="InterPro" id="IPR039361">
    <property type="entry name" value="Cyclin"/>
</dbReference>
<dbReference type="PROSITE" id="PS00292">
    <property type="entry name" value="CYCLINS"/>
    <property type="match status" value="1"/>
</dbReference>
<dbReference type="SUPFAM" id="SSF47954">
    <property type="entry name" value="Cyclin-like"/>
    <property type="match status" value="2"/>
</dbReference>
<evidence type="ECO:0000313" key="7">
    <source>
        <dbReference type="Proteomes" id="UP000594638"/>
    </source>
</evidence>
<keyword evidence="3" id="KW-0131">Cell cycle</keyword>
<dbReference type="Gene3D" id="1.10.472.10">
    <property type="entry name" value="Cyclin-like"/>
    <property type="match status" value="2"/>
</dbReference>
<reference evidence="6 7" key="1">
    <citation type="submission" date="2019-12" db="EMBL/GenBank/DDBJ databases">
        <authorList>
            <person name="Alioto T."/>
            <person name="Alioto T."/>
            <person name="Gomez Garrido J."/>
        </authorList>
    </citation>
    <scope>NUCLEOTIDE SEQUENCE [LARGE SCALE GENOMIC DNA]</scope>
</reference>
<dbReference type="Pfam" id="PF00134">
    <property type="entry name" value="Cyclin_N"/>
    <property type="match status" value="1"/>
</dbReference>
<dbReference type="EMBL" id="CACTIH010001822">
    <property type="protein sequence ID" value="CAA2964302.1"/>
    <property type="molecule type" value="Genomic_DNA"/>
</dbReference>
<dbReference type="Gramene" id="OE9A116284T1">
    <property type="protein sequence ID" value="OE9A116284C1"/>
    <property type="gene ID" value="OE9A116284"/>
</dbReference>
<evidence type="ECO:0000256" key="4">
    <source>
        <dbReference type="RuleBase" id="RU000383"/>
    </source>
</evidence>
<evidence type="ECO:0000313" key="6">
    <source>
        <dbReference type="EMBL" id="CAA2964302.1"/>
    </source>
</evidence>
<dbReference type="PANTHER" id="PTHR10177">
    <property type="entry name" value="CYCLINS"/>
    <property type="match status" value="1"/>
</dbReference>
<dbReference type="OrthoDB" id="62at2759"/>
<dbReference type="InterPro" id="IPR048258">
    <property type="entry name" value="Cyclins_cyclin-box"/>
</dbReference>
<proteinExistence type="inferred from homology"/>
<feature type="domain" description="Cyclin-like" evidence="5">
    <location>
        <begin position="81"/>
        <end position="199"/>
    </location>
</feature>
<comment type="caution">
    <text evidence="6">The sequence shown here is derived from an EMBL/GenBank/DDBJ whole genome shotgun (WGS) entry which is preliminary data.</text>
</comment>
<organism evidence="6 7">
    <name type="scientific">Olea europaea subsp. europaea</name>
    <dbReference type="NCBI Taxonomy" id="158383"/>
    <lineage>
        <taxon>Eukaryota</taxon>
        <taxon>Viridiplantae</taxon>
        <taxon>Streptophyta</taxon>
        <taxon>Embryophyta</taxon>
        <taxon>Tracheophyta</taxon>
        <taxon>Spermatophyta</taxon>
        <taxon>Magnoliopsida</taxon>
        <taxon>eudicotyledons</taxon>
        <taxon>Gunneridae</taxon>
        <taxon>Pentapetalae</taxon>
        <taxon>asterids</taxon>
        <taxon>lamiids</taxon>
        <taxon>Lamiales</taxon>
        <taxon>Oleaceae</taxon>
        <taxon>Oleeae</taxon>
        <taxon>Olea</taxon>
    </lineage>
</organism>
<keyword evidence="2 4" id="KW-0195">Cyclin</keyword>
<accession>A0A8S0QEE6</accession>
<gene>
    <name evidence="6" type="ORF">OLEA9_A116284</name>
</gene>
<comment type="similarity">
    <text evidence="4">Belongs to the cyclin family.</text>
</comment>
<name>A0A8S0QEE6_OLEEU</name>
<keyword evidence="1" id="KW-0132">Cell division</keyword>
<evidence type="ECO:0000259" key="5">
    <source>
        <dbReference type="SMART" id="SM00385"/>
    </source>
</evidence>
<evidence type="ECO:0000256" key="1">
    <source>
        <dbReference type="ARBA" id="ARBA00022618"/>
    </source>
</evidence>
<dbReference type="CDD" id="cd20544">
    <property type="entry name" value="CYCLIN_AtCycD-like_rpt2"/>
    <property type="match status" value="1"/>
</dbReference>
<dbReference type="InterPro" id="IPR013763">
    <property type="entry name" value="Cyclin-like_dom"/>
</dbReference>
<evidence type="ECO:0000256" key="3">
    <source>
        <dbReference type="ARBA" id="ARBA00023306"/>
    </source>
</evidence>